<reference evidence="1" key="1">
    <citation type="submission" date="2014-07" db="EMBL/GenBank/DDBJ databases">
        <authorList>
            <person name="Martin A.A"/>
            <person name="De Silva N."/>
        </authorList>
    </citation>
    <scope>NUCLEOTIDE SEQUENCE</scope>
</reference>
<proteinExistence type="predicted"/>
<dbReference type="Proteomes" id="UP000035680">
    <property type="component" value="Unassembled WGS sequence"/>
</dbReference>
<evidence type="ECO:0000313" key="1">
    <source>
        <dbReference type="Proteomes" id="UP000035680"/>
    </source>
</evidence>
<dbReference type="AlphaFoldDB" id="A0A0K0F389"/>
<dbReference type="WBParaSite" id="SVE_0327200.1">
    <property type="protein sequence ID" value="SVE_0327200.1"/>
    <property type="gene ID" value="SVE_0327200"/>
</dbReference>
<organism evidence="1 2">
    <name type="scientific">Strongyloides venezuelensis</name>
    <name type="common">Threadworm</name>
    <dbReference type="NCBI Taxonomy" id="75913"/>
    <lineage>
        <taxon>Eukaryota</taxon>
        <taxon>Metazoa</taxon>
        <taxon>Ecdysozoa</taxon>
        <taxon>Nematoda</taxon>
        <taxon>Chromadorea</taxon>
        <taxon>Rhabditida</taxon>
        <taxon>Tylenchina</taxon>
        <taxon>Panagrolaimomorpha</taxon>
        <taxon>Strongyloidoidea</taxon>
        <taxon>Strongyloididae</taxon>
        <taxon>Strongyloides</taxon>
    </lineage>
</organism>
<accession>A0A0K0F389</accession>
<reference evidence="2" key="2">
    <citation type="submission" date="2015-08" db="UniProtKB">
        <authorList>
            <consortium name="WormBaseParasite"/>
        </authorList>
    </citation>
    <scope>IDENTIFICATION</scope>
</reference>
<name>A0A0K0F389_STRVS</name>
<evidence type="ECO:0000313" key="2">
    <source>
        <dbReference type="WBParaSite" id="SVE_0327200.1"/>
    </source>
</evidence>
<keyword evidence="1" id="KW-1185">Reference proteome</keyword>
<protein>
    <submittedName>
        <fullName evidence="2">CNOT1_CAF1_bind domain-containing protein</fullName>
    </submittedName>
</protein>
<sequence>MASGVATKVTLKPILGFMDMKDPQLAELAIETTIILDPNLLIKDLCKSIMDRYDLGHVADNFQVYVRHLDSEYYPWKTYFGDMNAPIGSMAFLFNEILAIKILLPTNFFIACGKMMKTNGVYERIIKHLISRISDNNGQMSNPTIQVAKNEFEGHSSRGLPSDNLFNMDETARARHWNNTSMSGRFLQVPERDLTRNFASGPQQNTASLDHLESDAFKDHIEALDSIIRDFSTKTPSHN</sequence>